<dbReference type="AlphaFoldDB" id="A0A2S7W867"/>
<dbReference type="NCBIfam" id="TIGR02436">
    <property type="entry name" value="four helix bundle protein"/>
    <property type="match status" value="1"/>
</dbReference>
<dbReference type="CDD" id="cd16377">
    <property type="entry name" value="23S_rRNA_IVP_like"/>
    <property type="match status" value="1"/>
</dbReference>
<accession>A0A2S7W867</accession>
<dbReference type="Gene3D" id="1.20.1440.60">
    <property type="entry name" value="23S rRNA-intervening sequence"/>
    <property type="match status" value="1"/>
</dbReference>
<sequence>MRNFREYNVWIDGMQLVMDIYELVDHFPSNEKFSLSSQIVRSVISIPSNIAEGASRESEKDFARFLEIALGSAFELETQVIIASKRKYIAENNSDEIIKKVISLQKRIHAFRKKVLNKK</sequence>
<protein>
    <submittedName>
        <fullName evidence="1">Four helix bundle protein</fullName>
    </submittedName>
</protein>
<dbReference type="PANTHER" id="PTHR38471">
    <property type="entry name" value="FOUR HELIX BUNDLE PROTEIN"/>
    <property type="match status" value="1"/>
</dbReference>
<dbReference type="InterPro" id="IPR036583">
    <property type="entry name" value="23S_rRNA_IVS_sf"/>
</dbReference>
<evidence type="ECO:0000313" key="1">
    <source>
        <dbReference type="EMBL" id="PQJ73809.1"/>
    </source>
</evidence>
<dbReference type="SUPFAM" id="SSF158446">
    <property type="entry name" value="IVS-encoded protein-like"/>
    <property type="match status" value="1"/>
</dbReference>
<organism evidence="1 2">
    <name type="scientific">Polaribacter gangjinensis</name>
    <dbReference type="NCBI Taxonomy" id="574710"/>
    <lineage>
        <taxon>Bacteria</taxon>
        <taxon>Pseudomonadati</taxon>
        <taxon>Bacteroidota</taxon>
        <taxon>Flavobacteriia</taxon>
        <taxon>Flavobacteriales</taxon>
        <taxon>Flavobacteriaceae</taxon>
    </lineage>
</organism>
<name>A0A2S7W867_9FLAO</name>
<dbReference type="Proteomes" id="UP000237608">
    <property type="component" value="Unassembled WGS sequence"/>
</dbReference>
<reference evidence="1 2" key="1">
    <citation type="submission" date="2016-12" db="EMBL/GenBank/DDBJ databases">
        <title>Trade-off between light-utilization and light-protection in marine flavobacteria.</title>
        <authorList>
            <person name="Kumagai Y."/>
            <person name="Yoshizawa S."/>
            <person name="Kogure K."/>
            <person name="Iwasaki W."/>
        </authorList>
    </citation>
    <scope>NUCLEOTIDE SEQUENCE [LARGE SCALE GENOMIC DNA]</scope>
    <source>
        <strain evidence="1 2">KCTC 22729</strain>
    </source>
</reference>
<keyword evidence="2" id="KW-1185">Reference proteome</keyword>
<dbReference type="EMBL" id="MSCL01000001">
    <property type="protein sequence ID" value="PQJ73809.1"/>
    <property type="molecule type" value="Genomic_DNA"/>
</dbReference>
<proteinExistence type="predicted"/>
<comment type="caution">
    <text evidence="1">The sequence shown here is derived from an EMBL/GenBank/DDBJ whole genome shotgun (WGS) entry which is preliminary data.</text>
</comment>
<dbReference type="RefSeq" id="WP_105044963.1">
    <property type="nucleotide sequence ID" value="NZ_CP150662.1"/>
</dbReference>
<evidence type="ECO:0000313" key="2">
    <source>
        <dbReference type="Proteomes" id="UP000237608"/>
    </source>
</evidence>
<dbReference type="OrthoDB" id="9811959at2"/>
<gene>
    <name evidence="1" type="ORF">BTO13_00295</name>
</gene>
<dbReference type="PANTHER" id="PTHR38471:SF2">
    <property type="entry name" value="FOUR HELIX BUNDLE PROTEIN"/>
    <property type="match status" value="1"/>
</dbReference>
<dbReference type="InterPro" id="IPR012657">
    <property type="entry name" value="23S_rRNA-intervening_sequence"/>
</dbReference>
<dbReference type="Pfam" id="PF05635">
    <property type="entry name" value="23S_rRNA_IVP"/>
    <property type="match status" value="1"/>
</dbReference>